<sequence>DLGNTALDRDLLRHGGDVLHCRRGRPRSLL</sequence>
<organism evidence="1">
    <name type="scientific">uncultured Microvirga sp</name>
    <dbReference type="NCBI Taxonomy" id="412392"/>
    <lineage>
        <taxon>Bacteria</taxon>
        <taxon>Pseudomonadati</taxon>
        <taxon>Pseudomonadota</taxon>
        <taxon>Alphaproteobacteria</taxon>
        <taxon>Hyphomicrobiales</taxon>
        <taxon>Methylobacteriaceae</taxon>
        <taxon>Microvirga</taxon>
        <taxon>environmental samples</taxon>
    </lineage>
</organism>
<accession>A0A6J4MJC8</accession>
<dbReference type="AlphaFoldDB" id="A0A6J4MJC8"/>
<name>A0A6J4MJC8_9HYPH</name>
<feature type="non-terminal residue" evidence="1">
    <location>
        <position position="30"/>
    </location>
</feature>
<reference evidence="1" key="1">
    <citation type="submission" date="2020-02" db="EMBL/GenBank/DDBJ databases">
        <authorList>
            <person name="Meier V. D."/>
        </authorList>
    </citation>
    <scope>NUCLEOTIDE SEQUENCE</scope>
    <source>
        <strain evidence="1">AVDCRST_MAG90</strain>
    </source>
</reference>
<protein>
    <submittedName>
        <fullName evidence="1">Uncharacterized protein</fullName>
    </submittedName>
</protein>
<feature type="non-terminal residue" evidence="1">
    <location>
        <position position="1"/>
    </location>
</feature>
<proteinExistence type="predicted"/>
<dbReference type="EMBL" id="CADCUC010000604">
    <property type="protein sequence ID" value="CAA9359431.1"/>
    <property type="molecule type" value="Genomic_DNA"/>
</dbReference>
<evidence type="ECO:0000313" key="1">
    <source>
        <dbReference type="EMBL" id="CAA9359431.1"/>
    </source>
</evidence>
<gene>
    <name evidence="1" type="ORF">AVDCRST_MAG90-2906</name>
</gene>